<organism evidence="6 7">
    <name type="scientific">Microbacterium oxydans</name>
    <dbReference type="NCBI Taxonomy" id="82380"/>
    <lineage>
        <taxon>Bacteria</taxon>
        <taxon>Bacillati</taxon>
        <taxon>Actinomycetota</taxon>
        <taxon>Actinomycetes</taxon>
        <taxon>Micrococcales</taxon>
        <taxon>Microbacteriaceae</taxon>
        <taxon>Microbacterium</taxon>
    </lineage>
</organism>
<evidence type="ECO:0000256" key="3">
    <source>
        <dbReference type="ARBA" id="ARBA00013368"/>
    </source>
</evidence>
<sequence length="686" mass="76935">MTATRPAFNVRGLRLVGPNHSYRVNFTDRNDADVIRQLSIIAGEISTGKTSVLEFIDWCLGAKEHPEHDEIMANVRSAQLAIDVADARSTGDTASRYVIERALGSKKTAAYLYTGDLDSMSGTPVRSFTSDPADTDSLSHYLLQLCGLAGLRLDEAPTQTDSKTSVLSFRDLQPLWFLSNRRLDNGDLTYHNQTARSIKLNQVVNFFFGVSDNQQSSLSRAVEELGAEERELSRAVQTLRTFMTDAGFTTLEEITAESDRLGIRVAELNAKRRSIDADISARGDFTTELRAAFARSTNHARRIQTELRDRETLTLRLEPLRAQYADEIRRLDLVAESVSLFDSLTVVTCPACQSHLKTSPTVAGERCSLCHSDLTSDDTPQDEAPDLSTERRNLVRRLNQLLAFSQEVRAEGDELRRKLSAANDEVQEAQSALDSVSRQVVSPFLAQRDEIQKTLGDARVDLKTMLRARQMLLQLQQKEVELLKTSAALKEARSRKAEYLKRATPRDTILARIGDRIHEILRDFDYPKIDLVRVDRNLIPYVRDRRYDRVGSSGAMTLIALAWELALFELAFEQGMGHPGFLIIDSPQKNLVPGSVVTTAPETPSSSDREGEELGRLITTRSRHIVENIYMHVSDWVLKHPGAQIILVDNQPPSVASQHTVVRYSQNPDYPPYGLIENEDGRDQDR</sequence>
<dbReference type="EMBL" id="JYIV01000018">
    <property type="protein sequence ID" value="KJL25036.1"/>
    <property type="molecule type" value="Genomic_DNA"/>
</dbReference>
<evidence type="ECO:0000313" key="6">
    <source>
        <dbReference type="EMBL" id="KJL25036.1"/>
    </source>
</evidence>
<comment type="subunit">
    <text evidence="2">Heterodimer of SbcC and SbcD.</text>
</comment>
<dbReference type="SUPFAM" id="SSF52540">
    <property type="entry name" value="P-loop containing nucleoside triphosphate hydrolases"/>
    <property type="match status" value="1"/>
</dbReference>
<dbReference type="AlphaFoldDB" id="A0A0F0L0F5"/>
<evidence type="ECO:0000256" key="5">
    <source>
        <dbReference type="SAM" id="MobiDB-lite"/>
    </source>
</evidence>
<dbReference type="Proteomes" id="UP000033725">
    <property type="component" value="Unassembled WGS sequence"/>
</dbReference>
<gene>
    <name evidence="6" type="ORF">RN51_00856</name>
</gene>
<dbReference type="Gene3D" id="3.40.50.300">
    <property type="entry name" value="P-loop containing nucleotide triphosphate hydrolases"/>
    <property type="match status" value="2"/>
</dbReference>
<evidence type="ECO:0000256" key="4">
    <source>
        <dbReference type="SAM" id="Coils"/>
    </source>
</evidence>
<comment type="similarity">
    <text evidence="1">Belongs to the SMC family. SbcC subfamily.</text>
</comment>
<dbReference type="OrthoDB" id="580980at2"/>
<evidence type="ECO:0000256" key="2">
    <source>
        <dbReference type="ARBA" id="ARBA00011322"/>
    </source>
</evidence>
<dbReference type="GeneID" id="36300328"/>
<keyword evidence="4" id="KW-0175">Coiled coil</keyword>
<feature type="region of interest" description="Disordered" evidence="5">
    <location>
        <begin position="667"/>
        <end position="686"/>
    </location>
</feature>
<dbReference type="RefSeq" id="WP_156149086.1">
    <property type="nucleotide sequence ID" value="NZ_JYIV01000018.1"/>
</dbReference>
<dbReference type="PANTHER" id="PTHR32114">
    <property type="entry name" value="ABC TRANSPORTER ABCH.3"/>
    <property type="match status" value="1"/>
</dbReference>
<dbReference type="PATRIC" id="fig|82380.10.peg.858"/>
<accession>A0A0F0L0F5</accession>
<evidence type="ECO:0000313" key="7">
    <source>
        <dbReference type="Proteomes" id="UP000033725"/>
    </source>
</evidence>
<name>A0A0F0L0F5_9MICO</name>
<proteinExistence type="inferred from homology"/>
<feature type="coiled-coil region" evidence="4">
    <location>
        <begin position="405"/>
        <end position="439"/>
    </location>
</feature>
<comment type="caution">
    <text evidence="6">The sequence shown here is derived from an EMBL/GenBank/DDBJ whole genome shotgun (WGS) entry which is preliminary data.</text>
</comment>
<dbReference type="InterPro" id="IPR027417">
    <property type="entry name" value="P-loop_NTPase"/>
</dbReference>
<evidence type="ECO:0000256" key="1">
    <source>
        <dbReference type="ARBA" id="ARBA00006930"/>
    </source>
</evidence>
<protein>
    <recommendedName>
        <fullName evidence="3">Nuclease SbcCD subunit C</fullName>
    </recommendedName>
</protein>
<reference evidence="6 7" key="1">
    <citation type="submission" date="2015-02" db="EMBL/GenBank/DDBJ databases">
        <title>Draft genome sequences of ten Microbacterium spp. with emphasis on heavy metal contaminated environments.</title>
        <authorList>
            <person name="Corretto E."/>
        </authorList>
    </citation>
    <scope>NUCLEOTIDE SEQUENCE [LARGE SCALE GENOMIC DNA]</scope>
    <source>
        <strain evidence="6 7">BEL163</strain>
    </source>
</reference>
<dbReference type="PANTHER" id="PTHR32114:SF2">
    <property type="entry name" value="ABC TRANSPORTER ABCH.3"/>
    <property type="match status" value="1"/>
</dbReference>